<dbReference type="SMART" id="SM00179">
    <property type="entry name" value="EGF_CA"/>
    <property type="match status" value="5"/>
</dbReference>
<dbReference type="Pfam" id="PF12947">
    <property type="entry name" value="EGF_3"/>
    <property type="match status" value="4"/>
</dbReference>
<feature type="domain" description="Apple" evidence="9">
    <location>
        <begin position="24"/>
        <end position="100"/>
    </location>
</feature>
<reference evidence="10 11" key="1">
    <citation type="submission" date="2022-05" db="EMBL/GenBank/DDBJ databases">
        <authorList>
            <consortium name="Genoscope - CEA"/>
            <person name="William W."/>
        </authorList>
    </citation>
    <scope>NUCLEOTIDE SEQUENCE [LARGE SCALE GENOMIC DNA]</scope>
</reference>
<keyword evidence="2 7" id="KW-0732">Signal</keyword>
<proteinExistence type="predicted"/>
<evidence type="ECO:0000256" key="4">
    <source>
        <dbReference type="ARBA" id="ARBA00023157"/>
    </source>
</evidence>
<dbReference type="InterPro" id="IPR001881">
    <property type="entry name" value="EGF-like_Ca-bd_dom"/>
</dbReference>
<evidence type="ECO:0000313" key="11">
    <source>
        <dbReference type="Proteomes" id="UP001159428"/>
    </source>
</evidence>
<gene>
    <name evidence="10" type="ORF">PMEA_00017978</name>
</gene>
<evidence type="ECO:0000256" key="3">
    <source>
        <dbReference type="ARBA" id="ARBA00022737"/>
    </source>
</evidence>
<dbReference type="SMART" id="SM00181">
    <property type="entry name" value="EGF"/>
    <property type="match status" value="4"/>
</dbReference>
<dbReference type="Proteomes" id="UP001159428">
    <property type="component" value="Unassembled WGS sequence"/>
</dbReference>
<feature type="region of interest" description="Disordered" evidence="6">
    <location>
        <begin position="521"/>
        <end position="541"/>
    </location>
</feature>
<name>A0AAU9X5I9_9CNID</name>
<dbReference type="PROSITE" id="PS50026">
    <property type="entry name" value="EGF_3"/>
    <property type="match status" value="4"/>
</dbReference>
<protein>
    <submittedName>
        <fullName evidence="10">Uncharacterized protein</fullName>
    </submittedName>
</protein>
<dbReference type="FunFam" id="2.10.25.10:FF:000038">
    <property type="entry name" value="Fibrillin 2"/>
    <property type="match status" value="4"/>
</dbReference>
<comment type="caution">
    <text evidence="10">The sequence shown here is derived from an EMBL/GenBank/DDBJ whole genome shotgun (WGS) entry which is preliminary data.</text>
</comment>
<dbReference type="Gene3D" id="2.10.25.10">
    <property type="entry name" value="Laminin"/>
    <property type="match status" value="5"/>
</dbReference>
<evidence type="ECO:0000313" key="10">
    <source>
        <dbReference type="EMBL" id="CAH3137211.1"/>
    </source>
</evidence>
<evidence type="ECO:0000256" key="5">
    <source>
        <dbReference type="PROSITE-ProRule" id="PRU00076"/>
    </source>
</evidence>
<keyword evidence="3" id="KW-0677">Repeat</keyword>
<dbReference type="InterPro" id="IPR000152">
    <property type="entry name" value="EGF-type_Asp/Asn_hydroxyl_site"/>
</dbReference>
<organism evidence="10 11">
    <name type="scientific">Pocillopora meandrina</name>
    <dbReference type="NCBI Taxonomy" id="46732"/>
    <lineage>
        <taxon>Eukaryota</taxon>
        <taxon>Metazoa</taxon>
        <taxon>Cnidaria</taxon>
        <taxon>Anthozoa</taxon>
        <taxon>Hexacorallia</taxon>
        <taxon>Scleractinia</taxon>
        <taxon>Astrocoeniina</taxon>
        <taxon>Pocilloporidae</taxon>
        <taxon>Pocillopora</taxon>
    </lineage>
</organism>
<keyword evidence="11" id="KW-1185">Reference proteome</keyword>
<evidence type="ECO:0000256" key="6">
    <source>
        <dbReference type="SAM" id="MobiDB-lite"/>
    </source>
</evidence>
<dbReference type="PANTHER" id="PTHR24050:SF28">
    <property type="entry name" value="UROMODULIN-LIKE"/>
    <property type="match status" value="1"/>
</dbReference>
<sequence>MLWIFRYFLVCVSVTNIVIAEDQCRIEINIRGMALKGFAFKIMAVAAPHICDILCEREIICQSYNFNRKEKICELNNRTKDARPENFRSDPAWFYIRRLNGRAPLGSIPELPARSCQEITASEGKDTPSNNYWLDPSDNGKAVLVYCDMNLEDHDECISGNIACDVNAYCTNTVGSYYCTCKEGYTGDGRSCSDMDECLNGTHGCDVNAECNNTLGSYKSTCKDGFQGNGTKCTDIDECLNGTHGCDVNAECNNTLGSYKCTCKDGFQGNGTKCTDLDECMIGTQNCNVNTKCNNTLRSHNCTFKDGIQGNGTNCTHTNECTEGKHDCDVNAECNNTLGSYKCTCKDGYEGNGTKCTGFTAVFTNLGKTGSEGPKSIGSHYKDQDHDGQVTVSSGIQLWTVPRTGKYRIEAIGASGGYSEDSFIKTGGRGARMIGNFNLTKGEIIHVLVGQKGEKGNGNPKTAGGGGGTFVVRENNKSLIIAGGGGGIKNVLEQHPGCDASINTTGNGGYNFPLGSGGSNGNGGNASTMYSGTRRKKKKTKQSVVSSQIEAIYETTASQFFFIVGGGGGGFYSNGQSAWNSSGQGGQGGQGGKGYLQGGEGGSGRGGFGGGGGLRGGGGGLRGGNGGAGGGGGYSGGNGGANEQFSCGGGGGSFNSGTNQQNECCFNRYGHGRVIITFLQ</sequence>
<dbReference type="InterPro" id="IPR000742">
    <property type="entry name" value="EGF"/>
</dbReference>
<comment type="caution">
    <text evidence="5">Lacks conserved residue(s) required for the propagation of feature annotation.</text>
</comment>
<dbReference type="GO" id="GO:0005509">
    <property type="term" value="F:calcium ion binding"/>
    <property type="evidence" value="ECO:0007669"/>
    <property type="project" value="InterPro"/>
</dbReference>
<dbReference type="EMBL" id="CALNXJ010000031">
    <property type="protein sequence ID" value="CAH3137211.1"/>
    <property type="molecule type" value="Genomic_DNA"/>
</dbReference>
<dbReference type="SUPFAM" id="SSF57184">
    <property type="entry name" value="Growth factor receptor domain"/>
    <property type="match status" value="2"/>
</dbReference>
<evidence type="ECO:0000259" key="9">
    <source>
        <dbReference type="PROSITE" id="PS50948"/>
    </source>
</evidence>
<keyword evidence="1 5" id="KW-0245">EGF-like domain</keyword>
<dbReference type="PROSITE" id="PS01186">
    <property type="entry name" value="EGF_2"/>
    <property type="match status" value="3"/>
</dbReference>
<evidence type="ECO:0000256" key="1">
    <source>
        <dbReference type="ARBA" id="ARBA00022536"/>
    </source>
</evidence>
<evidence type="ECO:0000256" key="7">
    <source>
        <dbReference type="SAM" id="SignalP"/>
    </source>
</evidence>
<dbReference type="InterPro" id="IPR003609">
    <property type="entry name" value="Pan_app"/>
</dbReference>
<dbReference type="SUPFAM" id="SSF56496">
    <property type="entry name" value="Fibrinogen C-terminal domain-like"/>
    <property type="match status" value="1"/>
</dbReference>
<dbReference type="InterPro" id="IPR009030">
    <property type="entry name" value="Growth_fac_rcpt_cys_sf"/>
</dbReference>
<feature type="compositionally biased region" description="Gly residues" evidence="6">
    <location>
        <begin position="583"/>
        <end position="615"/>
    </location>
</feature>
<dbReference type="SUPFAM" id="SSF57414">
    <property type="entry name" value="Hairpin loop containing domain-like"/>
    <property type="match status" value="1"/>
</dbReference>
<dbReference type="PANTHER" id="PTHR24050">
    <property type="entry name" value="PA14 DOMAIN-CONTAINING PROTEIN"/>
    <property type="match status" value="1"/>
</dbReference>
<dbReference type="InterPro" id="IPR018097">
    <property type="entry name" value="EGF_Ca-bd_CS"/>
</dbReference>
<feature type="chain" id="PRO_5043874569" evidence="7">
    <location>
        <begin position="21"/>
        <end position="680"/>
    </location>
</feature>
<dbReference type="InterPro" id="IPR049883">
    <property type="entry name" value="NOTCH1_EGF-like"/>
</dbReference>
<dbReference type="AlphaFoldDB" id="A0AAU9X5I9"/>
<keyword evidence="4" id="KW-1015">Disulfide bond</keyword>
<dbReference type="PROSITE" id="PS00010">
    <property type="entry name" value="ASX_HYDROXYL"/>
    <property type="match status" value="3"/>
</dbReference>
<dbReference type="InterPro" id="IPR024731">
    <property type="entry name" value="NELL2-like_EGF"/>
</dbReference>
<accession>A0AAU9X5I9</accession>
<evidence type="ECO:0000259" key="8">
    <source>
        <dbReference type="PROSITE" id="PS50026"/>
    </source>
</evidence>
<feature type="domain" description="EGF-like" evidence="8">
    <location>
        <begin position="194"/>
        <end position="234"/>
    </location>
</feature>
<feature type="domain" description="EGF-like" evidence="8">
    <location>
        <begin position="235"/>
        <end position="275"/>
    </location>
</feature>
<evidence type="ECO:0000256" key="2">
    <source>
        <dbReference type="ARBA" id="ARBA00022729"/>
    </source>
</evidence>
<feature type="domain" description="EGF-like" evidence="8">
    <location>
        <begin position="153"/>
        <end position="193"/>
    </location>
</feature>
<dbReference type="InterPro" id="IPR036056">
    <property type="entry name" value="Fibrinogen-like_C"/>
</dbReference>
<feature type="domain" description="EGF-like" evidence="8">
    <location>
        <begin position="317"/>
        <end position="357"/>
    </location>
</feature>
<dbReference type="PROSITE" id="PS50948">
    <property type="entry name" value="PAN"/>
    <property type="match status" value="1"/>
</dbReference>
<dbReference type="CDD" id="cd00054">
    <property type="entry name" value="EGF_CA"/>
    <property type="match status" value="4"/>
</dbReference>
<feature type="signal peptide" evidence="7">
    <location>
        <begin position="1"/>
        <end position="20"/>
    </location>
</feature>
<dbReference type="Pfam" id="PF07645">
    <property type="entry name" value="EGF_CA"/>
    <property type="match status" value="1"/>
</dbReference>
<dbReference type="PROSITE" id="PS01187">
    <property type="entry name" value="EGF_CA"/>
    <property type="match status" value="1"/>
</dbReference>
<dbReference type="InterPro" id="IPR052235">
    <property type="entry name" value="Nephronectin_domain"/>
</dbReference>
<feature type="region of interest" description="Disordered" evidence="6">
    <location>
        <begin position="580"/>
        <end position="615"/>
    </location>
</feature>